<feature type="coiled-coil region" evidence="2">
    <location>
        <begin position="497"/>
        <end position="567"/>
    </location>
</feature>
<dbReference type="Pfam" id="PF01636">
    <property type="entry name" value="APH"/>
    <property type="match status" value="1"/>
</dbReference>
<dbReference type="EMBL" id="CAUJNA010003291">
    <property type="protein sequence ID" value="CAJ1398136.1"/>
    <property type="molecule type" value="Genomic_DNA"/>
</dbReference>
<evidence type="ECO:0000256" key="3">
    <source>
        <dbReference type="SAM" id="MobiDB-lite"/>
    </source>
</evidence>
<evidence type="ECO:0000256" key="1">
    <source>
        <dbReference type="ARBA" id="ARBA00038211"/>
    </source>
</evidence>
<keyword evidence="2" id="KW-0175">Coiled coil</keyword>
<protein>
    <recommendedName>
        <fullName evidence="4">Aminoglycoside phosphotransferase domain-containing protein</fullName>
    </recommendedName>
</protein>
<dbReference type="InterPro" id="IPR002575">
    <property type="entry name" value="Aminoglycoside_PTrfase"/>
</dbReference>
<organism evidence="5 6">
    <name type="scientific">Effrenium voratum</name>
    <dbReference type="NCBI Taxonomy" id="2562239"/>
    <lineage>
        <taxon>Eukaryota</taxon>
        <taxon>Sar</taxon>
        <taxon>Alveolata</taxon>
        <taxon>Dinophyceae</taxon>
        <taxon>Suessiales</taxon>
        <taxon>Symbiodiniaceae</taxon>
        <taxon>Effrenium</taxon>
    </lineage>
</organism>
<dbReference type="InterPro" id="IPR011009">
    <property type="entry name" value="Kinase-like_dom_sf"/>
</dbReference>
<proteinExistence type="inferred from homology"/>
<accession>A0AA36NC86</accession>
<sequence>MDASALAQLLQQSLPCYLESGHQLQVTASQDTEWHHVYFVDDGKQRVAVSIPSWTGTELLTKVSAEEALGEAGVGPAHLATINLEDGKVVLVNEFLEGGTLSADELSPAVLFQVGQLYGKLHSSSTTWFEPLSQRLVEEGTLELSDGSWAAVWNLWRFFRMVPDANRREMQEKGVDWDFLADEIRSLSSNDLLPSGLTAATVCVHGDAHLGNIMWHKGELRLIDFDMTLLGPAGFDLAYLVLMLFRCGFSREIVASMESQRQFAQGYLQHMRADTGDDAVDQFLFDMHRWAYVGMIQMGLLCAVLMHQEGNPAKRQLMQMRGPVLLHPEFLSRAKDVIQQASLDPKELFPAELPQVTFGQQAVNLTGPPPPQVLRSLAPPEDGSEVDRSPDRSKELPTSPVSPKVVEELATLRWENEEKKRTVQALEEMVDLLQTRCRELEDESRELMDLAAAAKKEQQTEAGVPNERREGIDHIASIKERQLSREPIASLGAGAGRTERDSELERLRLRCEELEEERMHLAEQLERGHSHTASESSPRAEDLLARCERLEAEKEKLQKHVERLWQMCQREQGHQGRQASEGELTFEAVVATVSEVTDDRSSWRQSRMRMSRTCEGASCLNERRPK</sequence>
<comment type="caution">
    <text evidence="5">The sequence shown here is derived from an EMBL/GenBank/DDBJ whole genome shotgun (WGS) entry which is preliminary data.</text>
</comment>
<dbReference type="PANTHER" id="PTHR22603:SF93">
    <property type="entry name" value="RE24176P"/>
    <property type="match status" value="1"/>
</dbReference>
<feature type="region of interest" description="Disordered" evidence="3">
    <location>
        <begin position="361"/>
        <end position="403"/>
    </location>
</feature>
<dbReference type="GO" id="GO:0004305">
    <property type="term" value="F:ethanolamine kinase activity"/>
    <property type="evidence" value="ECO:0007669"/>
    <property type="project" value="TreeGrafter"/>
</dbReference>
<dbReference type="AlphaFoldDB" id="A0AA36NC86"/>
<name>A0AA36NC86_9DINO</name>
<comment type="similarity">
    <text evidence="1">Belongs to the choline/ethanolamine kinase family.</text>
</comment>
<feature type="coiled-coil region" evidence="2">
    <location>
        <begin position="409"/>
        <end position="460"/>
    </location>
</feature>
<evidence type="ECO:0000313" key="5">
    <source>
        <dbReference type="EMBL" id="CAJ1398136.1"/>
    </source>
</evidence>
<gene>
    <name evidence="5" type="ORF">EVOR1521_LOCUS22000</name>
</gene>
<evidence type="ECO:0000256" key="2">
    <source>
        <dbReference type="SAM" id="Coils"/>
    </source>
</evidence>
<feature type="compositionally biased region" description="Basic and acidic residues" evidence="3">
    <location>
        <begin position="385"/>
        <end position="395"/>
    </location>
</feature>
<dbReference type="Gene3D" id="3.90.1200.10">
    <property type="match status" value="1"/>
</dbReference>
<dbReference type="GO" id="GO:0005737">
    <property type="term" value="C:cytoplasm"/>
    <property type="evidence" value="ECO:0007669"/>
    <property type="project" value="TreeGrafter"/>
</dbReference>
<keyword evidence="6" id="KW-1185">Reference proteome</keyword>
<dbReference type="PANTHER" id="PTHR22603">
    <property type="entry name" value="CHOLINE/ETHANOALAMINE KINASE"/>
    <property type="match status" value="1"/>
</dbReference>
<dbReference type="GO" id="GO:0006646">
    <property type="term" value="P:phosphatidylethanolamine biosynthetic process"/>
    <property type="evidence" value="ECO:0007669"/>
    <property type="project" value="TreeGrafter"/>
</dbReference>
<feature type="domain" description="Aminoglycoside phosphotransferase" evidence="4">
    <location>
        <begin position="68"/>
        <end position="250"/>
    </location>
</feature>
<evidence type="ECO:0000259" key="4">
    <source>
        <dbReference type="Pfam" id="PF01636"/>
    </source>
</evidence>
<evidence type="ECO:0000313" key="6">
    <source>
        <dbReference type="Proteomes" id="UP001178507"/>
    </source>
</evidence>
<reference evidence="5" key="1">
    <citation type="submission" date="2023-08" db="EMBL/GenBank/DDBJ databases">
        <authorList>
            <person name="Chen Y."/>
            <person name="Shah S."/>
            <person name="Dougan E. K."/>
            <person name="Thang M."/>
            <person name="Chan C."/>
        </authorList>
    </citation>
    <scope>NUCLEOTIDE SEQUENCE</scope>
</reference>
<dbReference type="Proteomes" id="UP001178507">
    <property type="component" value="Unassembled WGS sequence"/>
</dbReference>
<dbReference type="SUPFAM" id="SSF56112">
    <property type="entry name" value="Protein kinase-like (PK-like)"/>
    <property type="match status" value="1"/>
</dbReference>
<dbReference type="GO" id="GO:0004103">
    <property type="term" value="F:choline kinase activity"/>
    <property type="evidence" value="ECO:0007669"/>
    <property type="project" value="TreeGrafter"/>
</dbReference>